<evidence type="ECO:0000313" key="2">
    <source>
        <dbReference type="Proteomes" id="UP001552594"/>
    </source>
</evidence>
<evidence type="ECO:0008006" key="3">
    <source>
        <dbReference type="Google" id="ProtNLM"/>
    </source>
</evidence>
<dbReference type="Proteomes" id="UP001552594">
    <property type="component" value="Unassembled WGS sequence"/>
</dbReference>
<proteinExistence type="predicted"/>
<dbReference type="EMBL" id="JBFAUK010000014">
    <property type="protein sequence ID" value="MEV5508532.1"/>
    <property type="molecule type" value="Genomic_DNA"/>
</dbReference>
<organism evidence="1 2">
    <name type="scientific">Streptomyces orinoci</name>
    <name type="common">Streptoverticillium orinoci</name>
    <dbReference type="NCBI Taxonomy" id="67339"/>
    <lineage>
        <taxon>Bacteria</taxon>
        <taxon>Bacillati</taxon>
        <taxon>Actinomycetota</taxon>
        <taxon>Actinomycetes</taxon>
        <taxon>Kitasatosporales</taxon>
        <taxon>Streptomycetaceae</taxon>
        <taxon>Streptomyces</taxon>
    </lineage>
</organism>
<reference evidence="1 2" key="1">
    <citation type="submission" date="2024-06" db="EMBL/GenBank/DDBJ databases">
        <title>The Natural Products Discovery Center: Release of the First 8490 Sequenced Strains for Exploring Actinobacteria Biosynthetic Diversity.</title>
        <authorList>
            <person name="Kalkreuter E."/>
            <person name="Kautsar S.A."/>
            <person name="Yang D."/>
            <person name="Bader C.D."/>
            <person name="Teijaro C.N."/>
            <person name="Fluegel L."/>
            <person name="Davis C.M."/>
            <person name="Simpson J.R."/>
            <person name="Lauterbach L."/>
            <person name="Steele A.D."/>
            <person name="Gui C."/>
            <person name="Meng S."/>
            <person name="Li G."/>
            <person name="Viehrig K."/>
            <person name="Ye F."/>
            <person name="Su P."/>
            <person name="Kiefer A.F."/>
            <person name="Nichols A."/>
            <person name="Cepeda A.J."/>
            <person name="Yan W."/>
            <person name="Fan B."/>
            <person name="Jiang Y."/>
            <person name="Adhikari A."/>
            <person name="Zheng C.-J."/>
            <person name="Schuster L."/>
            <person name="Cowan T.M."/>
            <person name="Smanski M.J."/>
            <person name="Chevrette M.G."/>
            <person name="De Carvalho L.P.S."/>
            <person name="Shen B."/>
        </authorList>
    </citation>
    <scope>NUCLEOTIDE SEQUENCE [LARGE SCALE GENOMIC DNA]</scope>
    <source>
        <strain evidence="1 2">NPDC052347</strain>
    </source>
</reference>
<dbReference type="SUPFAM" id="SSF103473">
    <property type="entry name" value="MFS general substrate transporter"/>
    <property type="match status" value="1"/>
</dbReference>
<sequence>MLLLGVGLVGGPRDTLHQVVLGKAAPEEHRTEAFAWMSTFMWAGYGVGSAVAGQLAGAGGGSAGRAFLGAAVAAALASAVSLLVRPERFAAVVGEGS</sequence>
<dbReference type="RefSeq" id="WP_364854071.1">
    <property type="nucleotide sequence ID" value="NZ_JBFAUK010000014.1"/>
</dbReference>
<accession>A0ABV3K063</accession>
<comment type="caution">
    <text evidence="1">The sequence shown here is derived from an EMBL/GenBank/DDBJ whole genome shotgun (WGS) entry which is preliminary data.</text>
</comment>
<keyword evidence="2" id="KW-1185">Reference proteome</keyword>
<evidence type="ECO:0000313" key="1">
    <source>
        <dbReference type="EMBL" id="MEV5508532.1"/>
    </source>
</evidence>
<protein>
    <recommendedName>
        <fullName evidence="3">MFS transporter</fullName>
    </recommendedName>
</protein>
<name>A0ABV3K063_STRON</name>
<dbReference type="Gene3D" id="1.20.1250.20">
    <property type="entry name" value="MFS general substrate transporter like domains"/>
    <property type="match status" value="1"/>
</dbReference>
<dbReference type="InterPro" id="IPR036259">
    <property type="entry name" value="MFS_trans_sf"/>
</dbReference>
<gene>
    <name evidence="1" type="ORF">AB0L16_19005</name>
</gene>